<dbReference type="Proteomes" id="UP001327225">
    <property type="component" value="Chromosome"/>
</dbReference>
<dbReference type="InterPro" id="IPR008557">
    <property type="entry name" value="PhoX"/>
</dbReference>
<dbReference type="Pfam" id="PF05787">
    <property type="entry name" value="PhoX"/>
    <property type="match status" value="1"/>
</dbReference>
<organism evidence="1 2">
    <name type="scientific">Nocardioides bizhenqiangii</name>
    <dbReference type="NCBI Taxonomy" id="3095076"/>
    <lineage>
        <taxon>Bacteria</taxon>
        <taxon>Bacillati</taxon>
        <taxon>Actinomycetota</taxon>
        <taxon>Actinomycetes</taxon>
        <taxon>Propionibacteriales</taxon>
        <taxon>Nocardioidaceae</taxon>
        <taxon>Nocardioides</taxon>
    </lineage>
</organism>
<dbReference type="PANTHER" id="PTHR35399:SF2">
    <property type="entry name" value="DUF839 DOMAIN-CONTAINING PROTEIN"/>
    <property type="match status" value="1"/>
</dbReference>
<protein>
    <submittedName>
        <fullName evidence="1">PhoX family phosphatase</fullName>
    </submittedName>
</protein>
<dbReference type="SUPFAM" id="SSF63829">
    <property type="entry name" value="Calcium-dependent phosphotriesterase"/>
    <property type="match status" value="1"/>
</dbReference>
<dbReference type="InterPro" id="IPR006311">
    <property type="entry name" value="TAT_signal"/>
</dbReference>
<dbReference type="RefSeq" id="WP_322938331.1">
    <property type="nucleotide sequence ID" value="NZ_CP141059.1"/>
</dbReference>
<dbReference type="PROSITE" id="PS51318">
    <property type="entry name" value="TAT"/>
    <property type="match status" value="1"/>
</dbReference>
<name>A0ABZ0ZW55_9ACTN</name>
<proteinExistence type="predicted"/>
<keyword evidence="2" id="KW-1185">Reference proteome</keyword>
<evidence type="ECO:0000313" key="2">
    <source>
        <dbReference type="Proteomes" id="UP001327225"/>
    </source>
</evidence>
<evidence type="ECO:0000313" key="1">
    <source>
        <dbReference type="EMBL" id="WQQ28174.1"/>
    </source>
</evidence>
<dbReference type="EMBL" id="CP141059">
    <property type="protein sequence ID" value="WQQ28174.1"/>
    <property type="molecule type" value="Genomic_DNA"/>
</dbReference>
<gene>
    <name evidence="1" type="ORF">SHK19_08060</name>
</gene>
<sequence length="707" mass="76120">MTVTRPEGRPILSLTPVAREGVRHGSRSYLTCLFKCGNACDHAEPNQTETGHVRDEIAKAIARRSVLRGTAVGAGALVLSGVAGGSTLAAAATAPLAAAGPGGPLARLNFQPVAPNRRDAVVLPNGFDHNVIIRWGDPVVAGAPAFSPYDLTLDVVKKTFGYNNDYVSVVPLDDQRALMTVNHEYDDPELMYPAGRYTQEEIAWFGIYSHGLSVVTIKRGQVAGSWFREKNLAAAPKNRRINADTKFHVTGPAAGHALLQTTKDPSGTRIKGTLNNCAGGTTPWGTVLSGEENFNQYFNTEGTVPAGPTLASGTPLATAYSRYGIAKSGSDPRKWYTVDDRFDLEAEPNEPHRFGWIVEVDPTNPNESPKKHSMLGRFKHEGACVTIAPNGKAVAYSGDDERGDYMYKFVSADLFDGRGTNAARKHNKTLLTKGTLYVAKLTGNDSGAITAPYDGTGEWIPLTSDTQSFVPGMTVEEVLVFTRHAADLVAPTKMDRPEDIEVNPVNKKVYVALTNNSNRGTSYPADEANPVTLSGTRTSPAAPLVNQSGNRNGYVLEMTPDADDHAKDTFTWDLLLVCGDPESPETYFAGYDKSKVSRISCPDNVTFDSLGNLWIATDGAPTPMGQNDGLFRVPVAGPERGHVKAFLSVPKGAECCGPLIYDDDQSLFFAPQHPGEISGATFDAPASTWPHTNDYPRPSVCVAYRQR</sequence>
<accession>A0ABZ0ZW55</accession>
<reference evidence="2" key="1">
    <citation type="submission" date="2023-12" db="EMBL/GenBank/DDBJ databases">
        <title>Novel species in genus Nocardioides.</title>
        <authorList>
            <person name="Zhou H."/>
        </authorList>
    </citation>
    <scope>NUCLEOTIDE SEQUENCE [LARGE SCALE GENOMIC DNA]</scope>
    <source>
        <strain evidence="2">HM61</strain>
    </source>
</reference>
<dbReference type="PANTHER" id="PTHR35399">
    <property type="entry name" value="SLR8030 PROTEIN"/>
    <property type="match status" value="1"/>
</dbReference>